<dbReference type="EMBL" id="BTSY01000006">
    <property type="protein sequence ID" value="GMT34850.1"/>
    <property type="molecule type" value="Genomic_DNA"/>
</dbReference>
<dbReference type="Proteomes" id="UP001432322">
    <property type="component" value="Unassembled WGS sequence"/>
</dbReference>
<dbReference type="InterPro" id="IPR024079">
    <property type="entry name" value="MetalloPept_cat_dom_sf"/>
</dbReference>
<organism evidence="2 3">
    <name type="scientific">Pristionchus fissidentatus</name>
    <dbReference type="NCBI Taxonomy" id="1538716"/>
    <lineage>
        <taxon>Eukaryota</taxon>
        <taxon>Metazoa</taxon>
        <taxon>Ecdysozoa</taxon>
        <taxon>Nematoda</taxon>
        <taxon>Chromadorea</taxon>
        <taxon>Rhabditida</taxon>
        <taxon>Rhabditina</taxon>
        <taxon>Diplogasteromorpha</taxon>
        <taxon>Diplogasteroidea</taxon>
        <taxon>Neodiplogasteridae</taxon>
        <taxon>Pristionchus</taxon>
    </lineage>
</organism>
<keyword evidence="3" id="KW-1185">Reference proteome</keyword>
<comment type="caution">
    <text evidence="2">The sequence shown here is derived from an EMBL/GenBank/DDBJ whole genome shotgun (WGS) entry which is preliminary data.</text>
</comment>
<gene>
    <name evidence="2" type="ORF">PFISCL1PPCAC_26147</name>
</gene>
<evidence type="ECO:0000259" key="1">
    <source>
        <dbReference type="Pfam" id="PF01431"/>
    </source>
</evidence>
<proteinExistence type="predicted"/>
<evidence type="ECO:0000313" key="2">
    <source>
        <dbReference type="EMBL" id="GMT34850.1"/>
    </source>
</evidence>
<dbReference type="Gene3D" id="3.40.390.10">
    <property type="entry name" value="Collagenase (Catalytic Domain)"/>
    <property type="match status" value="1"/>
</dbReference>
<dbReference type="Pfam" id="PF01431">
    <property type="entry name" value="Peptidase_M13"/>
    <property type="match status" value="1"/>
</dbReference>
<evidence type="ECO:0000313" key="3">
    <source>
        <dbReference type="Proteomes" id="UP001432322"/>
    </source>
</evidence>
<dbReference type="SUPFAM" id="SSF55486">
    <property type="entry name" value="Metalloproteases ('zincins'), catalytic domain"/>
    <property type="match status" value="1"/>
</dbReference>
<sequence>FVGVIFAHEVYHHNQFAHEEYIEDNRYTTCASGNQTWMEDTADIYGVQITYEAFLRSIGDEIDIHLRCSNIDILFRFCSSQWRTIVVENVGVIKDDHNGFLYRVNGMIGQLPEATRTSFQCYDDDMLTF</sequence>
<dbReference type="GO" id="GO:0006508">
    <property type="term" value="P:proteolysis"/>
    <property type="evidence" value="ECO:0007669"/>
    <property type="project" value="InterPro"/>
</dbReference>
<dbReference type="InterPro" id="IPR018497">
    <property type="entry name" value="Peptidase_M13_C"/>
</dbReference>
<name>A0AAV5WTC1_9BILA</name>
<accession>A0AAV5WTC1</accession>
<feature type="domain" description="Peptidase M13 C-terminal" evidence="1">
    <location>
        <begin position="20"/>
        <end position="127"/>
    </location>
</feature>
<feature type="non-terminal residue" evidence="2">
    <location>
        <position position="1"/>
    </location>
</feature>
<dbReference type="AlphaFoldDB" id="A0AAV5WTC1"/>
<protein>
    <recommendedName>
        <fullName evidence="1">Peptidase M13 C-terminal domain-containing protein</fullName>
    </recommendedName>
</protein>
<dbReference type="GO" id="GO:0004222">
    <property type="term" value="F:metalloendopeptidase activity"/>
    <property type="evidence" value="ECO:0007669"/>
    <property type="project" value="InterPro"/>
</dbReference>
<feature type="non-terminal residue" evidence="2">
    <location>
        <position position="129"/>
    </location>
</feature>
<reference evidence="2" key="1">
    <citation type="submission" date="2023-10" db="EMBL/GenBank/DDBJ databases">
        <title>Genome assembly of Pristionchus species.</title>
        <authorList>
            <person name="Yoshida K."/>
            <person name="Sommer R.J."/>
        </authorList>
    </citation>
    <scope>NUCLEOTIDE SEQUENCE</scope>
    <source>
        <strain evidence="2">RS5133</strain>
    </source>
</reference>